<feature type="region of interest" description="Disordered" evidence="1">
    <location>
        <begin position="120"/>
        <end position="175"/>
    </location>
</feature>
<dbReference type="Pfam" id="PF12836">
    <property type="entry name" value="HHH_3"/>
    <property type="match status" value="1"/>
</dbReference>
<dbReference type="RefSeq" id="WP_086067982.1">
    <property type="nucleotide sequence ID" value="NZ_CP021108.1"/>
</dbReference>
<evidence type="ECO:0000313" key="4">
    <source>
        <dbReference type="Proteomes" id="UP000194151"/>
    </source>
</evidence>
<dbReference type="Gene3D" id="1.10.150.280">
    <property type="entry name" value="AF1531-like domain"/>
    <property type="match status" value="1"/>
</dbReference>
<dbReference type="GO" id="GO:0006281">
    <property type="term" value="P:DNA repair"/>
    <property type="evidence" value="ECO:0007669"/>
    <property type="project" value="InterPro"/>
</dbReference>
<evidence type="ECO:0000259" key="2">
    <source>
        <dbReference type="SMART" id="SM00278"/>
    </source>
</evidence>
<feature type="domain" description="Helix-hairpin-helix DNA-binding motif class 1" evidence="2">
    <location>
        <begin position="101"/>
        <end position="121"/>
    </location>
</feature>
<evidence type="ECO:0000256" key="1">
    <source>
        <dbReference type="SAM" id="MobiDB-lite"/>
    </source>
</evidence>
<dbReference type="KEGG" id="bgv:CAL12_18885"/>
<sequence length="175" mass="17326">MNPFLYNPVATVQPPPCGTAPGAPSLPGTPGAPAARRGRWPNALGRLALAAGLALAVLPAHAMDVNSASVDQLRTIRGVGPKTAETIVKERERGGRFESMEDLSDRVRGIGPRKAQALQAAGLSVGPGTGAAGARPGPGQGAGAGAGVRPAPGAASGGRTAKDGPAARSPQRGPR</sequence>
<dbReference type="InterPro" id="IPR010994">
    <property type="entry name" value="RuvA_2-like"/>
</dbReference>
<evidence type="ECO:0000313" key="3">
    <source>
        <dbReference type="EMBL" id="ARP84624.1"/>
    </source>
</evidence>
<dbReference type="OrthoDB" id="8687931at2"/>
<accession>A0A1W6YUF6</accession>
<dbReference type="EMBL" id="CP021108">
    <property type="protein sequence ID" value="ARP84624.1"/>
    <property type="molecule type" value="Genomic_DNA"/>
</dbReference>
<dbReference type="PANTHER" id="PTHR21180:SF32">
    <property type="entry name" value="ENDONUCLEASE_EXONUCLEASE_PHOSPHATASE FAMILY DOMAIN-CONTAINING PROTEIN 1"/>
    <property type="match status" value="1"/>
</dbReference>
<name>A0A1W6YUF6_9BORD</name>
<organism evidence="3 4">
    <name type="scientific">Bordetella genomosp. 8</name>
    <dbReference type="NCBI Taxonomy" id="1416806"/>
    <lineage>
        <taxon>Bacteria</taxon>
        <taxon>Pseudomonadati</taxon>
        <taxon>Pseudomonadota</taxon>
        <taxon>Betaproteobacteria</taxon>
        <taxon>Burkholderiales</taxon>
        <taxon>Alcaligenaceae</taxon>
        <taxon>Bordetella</taxon>
    </lineage>
</organism>
<dbReference type="PANTHER" id="PTHR21180">
    <property type="entry name" value="ENDONUCLEASE/EXONUCLEASE/PHOSPHATASE FAMILY DOMAIN-CONTAINING PROTEIN 1"/>
    <property type="match status" value="1"/>
</dbReference>
<reference evidence="3 4" key="1">
    <citation type="submission" date="2017-05" db="EMBL/GenBank/DDBJ databases">
        <title>Complete and WGS of Bordetella genogroups.</title>
        <authorList>
            <person name="Spilker T."/>
            <person name="LiPuma J."/>
        </authorList>
    </citation>
    <scope>NUCLEOTIDE SEQUENCE [LARGE SCALE GENOMIC DNA]</scope>
    <source>
        <strain evidence="3 4">AU19157</strain>
    </source>
</reference>
<keyword evidence="4" id="KW-1185">Reference proteome</keyword>
<dbReference type="InterPro" id="IPR003583">
    <property type="entry name" value="Hlx-hairpin-Hlx_DNA-bd_motif"/>
</dbReference>
<feature type="domain" description="Helix-hairpin-helix DNA-binding motif class 1" evidence="2">
    <location>
        <begin position="71"/>
        <end position="90"/>
    </location>
</feature>
<dbReference type="STRING" id="1416806.CAL12_18885"/>
<dbReference type="Proteomes" id="UP000194151">
    <property type="component" value="Chromosome"/>
</dbReference>
<dbReference type="SMART" id="SM00278">
    <property type="entry name" value="HhH1"/>
    <property type="match status" value="2"/>
</dbReference>
<feature type="compositionally biased region" description="Gly residues" evidence="1">
    <location>
        <begin position="125"/>
        <end position="146"/>
    </location>
</feature>
<proteinExistence type="predicted"/>
<dbReference type="InterPro" id="IPR051675">
    <property type="entry name" value="Endo/Exo/Phosphatase_dom_1"/>
</dbReference>
<protein>
    <recommendedName>
        <fullName evidence="2">Helix-hairpin-helix DNA-binding motif class 1 domain-containing protein</fullName>
    </recommendedName>
</protein>
<dbReference type="AlphaFoldDB" id="A0A1W6YUF6"/>
<gene>
    <name evidence="3" type="ORF">CAL12_18885</name>
</gene>
<dbReference type="GO" id="GO:0003677">
    <property type="term" value="F:DNA binding"/>
    <property type="evidence" value="ECO:0007669"/>
    <property type="project" value="InterPro"/>
</dbReference>
<dbReference type="SUPFAM" id="SSF47781">
    <property type="entry name" value="RuvA domain 2-like"/>
    <property type="match status" value="1"/>
</dbReference>
<feature type="compositionally biased region" description="Low complexity" evidence="1">
    <location>
        <begin position="147"/>
        <end position="159"/>
    </location>
</feature>
<feature type="region of interest" description="Disordered" evidence="1">
    <location>
        <begin position="16"/>
        <end position="35"/>
    </location>
</feature>